<comment type="caution">
    <text evidence="2">The sequence shown here is derived from an EMBL/GenBank/DDBJ whole genome shotgun (WGS) entry which is preliminary data.</text>
</comment>
<dbReference type="AlphaFoldDB" id="A0A0N1NZ04"/>
<proteinExistence type="predicted"/>
<evidence type="ECO:0000313" key="2">
    <source>
        <dbReference type="EMBL" id="KPI36557.1"/>
    </source>
</evidence>
<reference evidence="2 3" key="1">
    <citation type="submission" date="2015-06" db="EMBL/GenBank/DDBJ databases">
        <title>Draft genome of the ant-associated black yeast Phialophora attae CBS 131958.</title>
        <authorList>
            <person name="Moreno L.F."/>
            <person name="Stielow B.J."/>
            <person name="de Hoog S."/>
            <person name="Vicente V.A."/>
            <person name="Weiss V.A."/>
            <person name="de Vries M."/>
            <person name="Cruz L.M."/>
            <person name="Souza E.M."/>
        </authorList>
    </citation>
    <scope>NUCLEOTIDE SEQUENCE [LARGE SCALE GENOMIC DNA]</scope>
    <source>
        <strain evidence="2 3">CBS 131958</strain>
    </source>
</reference>
<dbReference type="VEuPathDB" id="FungiDB:AB675_4328"/>
<evidence type="ECO:0000313" key="3">
    <source>
        <dbReference type="Proteomes" id="UP000038010"/>
    </source>
</evidence>
<dbReference type="EMBL" id="LFJN01000030">
    <property type="protein sequence ID" value="KPI36557.1"/>
    <property type="molecule type" value="Genomic_DNA"/>
</dbReference>
<organism evidence="2 3">
    <name type="scientific">Cyphellophora attinorum</name>
    <dbReference type="NCBI Taxonomy" id="1664694"/>
    <lineage>
        <taxon>Eukaryota</taxon>
        <taxon>Fungi</taxon>
        <taxon>Dikarya</taxon>
        <taxon>Ascomycota</taxon>
        <taxon>Pezizomycotina</taxon>
        <taxon>Eurotiomycetes</taxon>
        <taxon>Chaetothyriomycetidae</taxon>
        <taxon>Chaetothyriales</taxon>
        <taxon>Cyphellophoraceae</taxon>
        <taxon>Cyphellophora</taxon>
    </lineage>
</organism>
<feature type="region of interest" description="Disordered" evidence="1">
    <location>
        <begin position="207"/>
        <end position="240"/>
    </location>
</feature>
<dbReference type="RefSeq" id="XP_017996520.1">
    <property type="nucleotide sequence ID" value="XM_018144457.1"/>
</dbReference>
<evidence type="ECO:0000256" key="1">
    <source>
        <dbReference type="SAM" id="MobiDB-lite"/>
    </source>
</evidence>
<gene>
    <name evidence="2" type="ORF">AB675_4328</name>
</gene>
<accession>A0A0N1NZ04</accession>
<keyword evidence="3" id="KW-1185">Reference proteome</keyword>
<feature type="compositionally biased region" description="Acidic residues" evidence="1">
    <location>
        <begin position="220"/>
        <end position="231"/>
    </location>
</feature>
<dbReference type="GeneID" id="28736337"/>
<sequence>MIELDSTTQAYACGQTAKWENRQTFEERQVVGQETCRSLAAAASNAAASMPNLSTFIILDAESSYDRPLGVDMLRVRDVIRNQTTTFPLFKVDMSRDKDALIARNVLRKLPDVDAGNDIVGNIAAVEVYAKGGVWGNTTSGSRLPICLKNEPEAHRHHWSSELPYMTKEQFLGLPELLNVKFWSMEKKAGKQLVQARIQDGVVDLEPLVRDTYESPPPSGDDEDVFDESDLESGYGDPDF</sequence>
<protein>
    <submittedName>
        <fullName evidence="2">Uncharacterized protein</fullName>
    </submittedName>
</protein>
<dbReference type="Proteomes" id="UP000038010">
    <property type="component" value="Unassembled WGS sequence"/>
</dbReference>
<name>A0A0N1NZ04_9EURO</name>